<feature type="active site" description="Charge relay system" evidence="5">
    <location>
        <position position="199"/>
    </location>
</feature>
<dbReference type="InterPro" id="IPR015500">
    <property type="entry name" value="Peptidase_S8_subtilisin-rel"/>
</dbReference>
<dbReference type="InterPro" id="IPR006311">
    <property type="entry name" value="TAT_signal"/>
</dbReference>
<proteinExistence type="inferred from homology"/>
<feature type="domain" description="Peptidase S8/S53" evidence="6">
    <location>
        <begin position="129"/>
        <end position="441"/>
    </location>
</feature>
<dbReference type="Pfam" id="PF00082">
    <property type="entry name" value="Peptidase_S8"/>
    <property type="match status" value="1"/>
</dbReference>
<evidence type="ECO:0000256" key="1">
    <source>
        <dbReference type="ARBA" id="ARBA00011073"/>
    </source>
</evidence>
<dbReference type="InterPro" id="IPR023828">
    <property type="entry name" value="Peptidase_S8_Ser-AS"/>
</dbReference>
<sequence length="466" mass="48500">MTHYRRTVLKGIGSAGLIASVVGTASAGSGDARYVVTAGGGAEKRIERVGFAVRHRLADGSVLIVEGPADEGSALKSVGGVRTVARDLRLAFEEPVLETAPDTEDEALYDLQWDKQVTRAGAAHDITTGEGATLAILDTGVDHDHPDLTPNLDADRSRLFRAGEIRDGSGEIEVPVDRNDERKGTTTIEAPLADDVYGHGSHVGGIAAAPRNDAGIVGTAPDASLVSLRVFYYDEVENEDGELVSSLTTTTADILLAIDFAARMGADAANMSLGTPPLPPKSRSEGMHVAYQRVIQSATRRGTLVVASAGNAETDLQHGGQYSLPNSVPGAMSVSATGPNGELSFYSNYGTGEIDVGAPGGAYETTEKSLSGETEWPYPTNFVLSTVPPEYYGGQTHAYFIGTSMAAPQVAGIAGLVRSIDPDLSANRVEQAIAHGAVGSNGRSSPDLGAGRVDALNTVERVSDGR</sequence>
<dbReference type="OrthoDB" id="341609at2157"/>
<dbReference type="InterPro" id="IPR036852">
    <property type="entry name" value="Peptidase_S8/S53_dom_sf"/>
</dbReference>
<dbReference type="SUPFAM" id="SSF52743">
    <property type="entry name" value="Subtilisin-like"/>
    <property type="match status" value="1"/>
</dbReference>
<dbReference type="GO" id="GO:0006508">
    <property type="term" value="P:proteolysis"/>
    <property type="evidence" value="ECO:0007669"/>
    <property type="project" value="UniProtKB-KW"/>
</dbReference>
<dbReference type="InterPro" id="IPR000209">
    <property type="entry name" value="Peptidase_S8/S53_dom"/>
</dbReference>
<evidence type="ECO:0000259" key="6">
    <source>
        <dbReference type="Pfam" id="PF00082"/>
    </source>
</evidence>
<dbReference type="InterPro" id="IPR022398">
    <property type="entry name" value="Peptidase_S8_His-AS"/>
</dbReference>
<dbReference type="GO" id="GO:0004252">
    <property type="term" value="F:serine-type endopeptidase activity"/>
    <property type="evidence" value="ECO:0007669"/>
    <property type="project" value="UniProtKB-UniRule"/>
</dbReference>
<keyword evidence="8" id="KW-1185">Reference proteome</keyword>
<dbReference type="InterPro" id="IPR050131">
    <property type="entry name" value="Peptidase_S8_subtilisin-like"/>
</dbReference>
<keyword evidence="3 5" id="KW-0378">Hydrolase</keyword>
<name>A0A285NAM2_NATPI</name>
<dbReference type="PANTHER" id="PTHR43806">
    <property type="entry name" value="PEPTIDASE S8"/>
    <property type="match status" value="1"/>
</dbReference>
<keyword evidence="2 5" id="KW-0645">Protease</keyword>
<dbReference type="RefSeq" id="WP_097007955.1">
    <property type="nucleotide sequence ID" value="NZ_OBEJ01000001.1"/>
</dbReference>
<evidence type="ECO:0000256" key="3">
    <source>
        <dbReference type="ARBA" id="ARBA00022801"/>
    </source>
</evidence>
<feature type="active site" description="Charge relay system" evidence="5">
    <location>
        <position position="138"/>
    </location>
</feature>
<protein>
    <submittedName>
        <fullName evidence="7">Serine protease, subtilisin family</fullName>
    </submittedName>
</protein>
<dbReference type="PROSITE" id="PS00138">
    <property type="entry name" value="SUBTILASE_SER"/>
    <property type="match status" value="1"/>
</dbReference>
<organism evidence="7 8">
    <name type="scientific">Natronoarchaeum philippinense</name>
    <dbReference type="NCBI Taxonomy" id="558529"/>
    <lineage>
        <taxon>Archaea</taxon>
        <taxon>Methanobacteriati</taxon>
        <taxon>Methanobacteriota</taxon>
        <taxon>Stenosarchaea group</taxon>
        <taxon>Halobacteria</taxon>
        <taxon>Halobacteriales</taxon>
        <taxon>Natronoarchaeaceae</taxon>
    </lineage>
</organism>
<evidence type="ECO:0000256" key="2">
    <source>
        <dbReference type="ARBA" id="ARBA00022670"/>
    </source>
</evidence>
<evidence type="ECO:0000256" key="4">
    <source>
        <dbReference type="ARBA" id="ARBA00022825"/>
    </source>
</evidence>
<dbReference type="PROSITE" id="PS00137">
    <property type="entry name" value="SUBTILASE_HIS"/>
    <property type="match status" value="1"/>
</dbReference>
<dbReference type="Proteomes" id="UP000219453">
    <property type="component" value="Unassembled WGS sequence"/>
</dbReference>
<dbReference type="PROSITE" id="PS51318">
    <property type="entry name" value="TAT"/>
    <property type="match status" value="1"/>
</dbReference>
<gene>
    <name evidence="7" type="ORF">SAMN06269185_0994</name>
</gene>
<evidence type="ECO:0000313" key="7">
    <source>
        <dbReference type="EMBL" id="SNZ05967.1"/>
    </source>
</evidence>
<reference evidence="7 8" key="1">
    <citation type="submission" date="2017-09" db="EMBL/GenBank/DDBJ databases">
        <authorList>
            <person name="Ehlers B."/>
            <person name="Leendertz F.H."/>
        </authorList>
    </citation>
    <scope>NUCLEOTIDE SEQUENCE [LARGE SCALE GENOMIC DNA]</scope>
    <source>
        <strain evidence="7 8">DSM 27208</strain>
    </source>
</reference>
<feature type="active site" description="Charge relay system" evidence="5">
    <location>
        <position position="404"/>
    </location>
</feature>
<dbReference type="Gene3D" id="3.40.50.200">
    <property type="entry name" value="Peptidase S8/S53 domain"/>
    <property type="match status" value="1"/>
</dbReference>
<evidence type="ECO:0000313" key="8">
    <source>
        <dbReference type="Proteomes" id="UP000219453"/>
    </source>
</evidence>
<dbReference type="PANTHER" id="PTHR43806:SF11">
    <property type="entry name" value="CEREVISIN-RELATED"/>
    <property type="match status" value="1"/>
</dbReference>
<comment type="similarity">
    <text evidence="1 5">Belongs to the peptidase S8 family.</text>
</comment>
<dbReference type="PRINTS" id="PR00723">
    <property type="entry name" value="SUBTILISIN"/>
</dbReference>
<dbReference type="EMBL" id="OBEJ01000001">
    <property type="protein sequence ID" value="SNZ05967.1"/>
    <property type="molecule type" value="Genomic_DNA"/>
</dbReference>
<keyword evidence="4 5" id="KW-0720">Serine protease</keyword>
<accession>A0A285NAM2</accession>
<dbReference type="PROSITE" id="PS51892">
    <property type="entry name" value="SUBTILASE"/>
    <property type="match status" value="1"/>
</dbReference>
<dbReference type="AlphaFoldDB" id="A0A285NAM2"/>
<evidence type="ECO:0000256" key="5">
    <source>
        <dbReference type="PROSITE-ProRule" id="PRU01240"/>
    </source>
</evidence>